<gene>
    <name evidence="1" type="ORF">V6N12_063516</name>
</gene>
<evidence type="ECO:0000313" key="1">
    <source>
        <dbReference type="EMBL" id="KAK8575865.1"/>
    </source>
</evidence>
<proteinExistence type="predicted"/>
<accession>A0ABR2FBY2</accession>
<protein>
    <submittedName>
        <fullName evidence="1">Uncharacterized protein</fullName>
    </submittedName>
</protein>
<name>A0ABR2FBY2_9ROSI</name>
<reference evidence="1 2" key="1">
    <citation type="journal article" date="2024" name="G3 (Bethesda)">
        <title>Genome assembly of Hibiscus sabdariffa L. provides insights into metabolisms of medicinal natural products.</title>
        <authorList>
            <person name="Kim T."/>
        </authorList>
    </citation>
    <scope>NUCLEOTIDE SEQUENCE [LARGE SCALE GENOMIC DNA]</scope>
    <source>
        <strain evidence="1">TK-2024</strain>
        <tissue evidence="1">Old leaves</tissue>
    </source>
</reference>
<dbReference type="Proteomes" id="UP001472677">
    <property type="component" value="Unassembled WGS sequence"/>
</dbReference>
<keyword evidence="2" id="KW-1185">Reference proteome</keyword>
<dbReference type="EMBL" id="JBBPBM010000007">
    <property type="protein sequence ID" value="KAK8575865.1"/>
    <property type="molecule type" value="Genomic_DNA"/>
</dbReference>
<organism evidence="1 2">
    <name type="scientific">Hibiscus sabdariffa</name>
    <name type="common">roselle</name>
    <dbReference type="NCBI Taxonomy" id="183260"/>
    <lineage>
        <taxon>Eukaryota</taxon>
        <taxon>Viridiplantae</taxon>
        <taxon>Streptophyta</taxon>
        <taxon>Embryophyta</taxon>
        <taxon>Tracheophyta</taxon>
        <taxon>Spermatophyta</taxon>
        <taxon>Magnoliopsida</taxon>
        <taxon>eudicotyledons</taxon>
        <taxon>Gunneridae</taxon>
        <taxon>Pentapetalae</taxon>
        <taxon>rosids</taxon>
        <taxon>malvids</taxon>
        <taxon>Malvales</taxon>
        <taxon>Malvaceae</taxon>
        <taxon>Malvoideae</taxon>
        <taxon>Hibiscus</taxon>
    </lineage>
</organism>
<sequence>MIWRTIYILTFIKDFIAEEIITIEVEEAPLDGSKQNPLGMPKLKFVLQSSWGFVTFSWSKQKAALLFLGIEAMIISDGSNLPWFVYFTYHGKHRSCFCDQIPQRHGASFALGLSGTNPYRQG</sequence>
<evidence type="ECO:0000313" key="2">
    <source>
        <dbReference type="Proteomes" id="UP001472677"/>
    </source>
</evidence>
<comment type="caution">
    <text evidence="1">The sequence shown here is derived from an EMBL/GenBank/DDBJ whole genome shotgun (WGS) entry which is preliminary data.</text>
</comment>